<name>A0A2N5HSU7_9BACI</name>
<keyword evidence="1" id="KW-1133">Transmembrane helix</keyword>
<dbReference type="RefSeq" id="WP_101646609.1">
    <property type="nucleotide sequence ID" value="NZ_PGVE01000017.1"/>
</dbReference>
<dbReference type="OrthoDB" id="2942149at2"/>
<evidence type="ECO:0000313" key="2">
    <source>
        <dbReference type="EMBL" id="PLS08592.1"/>
    </source>
</evidence>
<sequence>MDYNSALRLEGKMIKFKNKQGNWSIGRVLRVKKNGLEIEELQSLESSTGYGFGFWGPRPFWGPPCFFPFIGIEIIPFFFW</sequence>
<keyword evidence="1" id="KW-0812">Transmembrane</keyword>
<keyword evidence="1" id="KW-0472">Membrane</keyword>
<evidence type="ECO:0000313" key="3">
    <source>
        <dbReference type="Proteomes" id="UP000234950"/>
    </source>
</evidence>
<reference evidence="2 3" key="1">
    <citation type="submission" date="2017-11" db="EMBL/GenBank/DDBJ databases">
        <title>Comparitive Functional Genomics of Dry Heat Resistant strains isolated from the Viking Spacecraft.</title>
        <authorList>
            <person name="Seuylemezian A."/>
            <person name="Cooper K."/>
            <person name="Vaishampayan P."/>
        </authorList>
    </citation>
    <scope>NUCLEOTIDE SEQUENCE [LARGE SCALE GENOMIC DNA]</scope>
    <source>
        <strain evidence="2 3">V32-6</strain>
    </source>
</reference>
<dbReference type="EMBL" id="PGVE01000017">
    <property type="protein sequence ID" value="PLS08592.1"/>
    <property type="molecule type" value="Genomic_DNA"/>
</dbReference>
<comment type="caution">
    <text evidence="2">The sequence shown here is derived from an EMBL/GenBank/DDBJ whole genome shotgun (WGS) entry which is preliminary data.</text>
</comment>
<protein>
    <submittedName>
        <fullName evidence="2">Uncharacterized protein</fullName>
    </submittedName>
</protein>
<evidence type="ECO:0000256" key="1">
    <source>
        <dbReference type="SAM" id="Phobius"/>
    </source>
</evidence>
<dbReference type="Proteomes" id="UP000234950">
    <property type="component" value="Unassembled WGS sequence"/>
</dbReference>
<keyword evidence="3" id="KW-1185">Reference proteome</keyword>
<gene>
    <name evidence="2" type="ORF">CVD27_04120</name>
</gene>
<organism evidence="2 3">
    <name type="scientific">Neobacillus cucumis</name>
    <dbReference type="NCBI Taxonomy" id="1740721"/>
    <lineage>
        <taxon>Bacteria</taxon>
        <taxon>Bacillati</taxon>
        <taxon>Bacillota</taxon>
        <taxon>Bacilli</taxon>
        <taxon>Bacillales</taxon>
        <taxon>Bacillaceae</taxon>
        <taxon>Neobacillus</taxon>
    </lineage>
</organism>
<feature type="transmembrane region" description="Helical" evidence="1">
    <location>
        <begin position="60"/>
        <end position="79"/>
    </location>
</feature>
<accession>A0A2N5HSU7</accession>
<dbReference type="AlphaFoldDB" id="A0A2N5HSU7"/>
<proteinExistence type="predicted"/>